<proteinExistence type="inferred from homology"/>
<evidence type="ECO:0000256" key="5">
    <source>
        <dbReference type="ARBA" id="ARBA00023136"/>
    </source>
</evidence>
<feature type="transmembrane region" description="Helical" evidence="6">
    <location>
        <begin position="37"/>
        <end position="57"/>
    </location>
</feature>
<feature type="transmembrane region" description="Helical" evidence="6">
    <location>
        <begin position="149"/>
        <end position="172"/>
    </location>
</feature>
<evidence type="ECO:0000256" key="4">
    <source>
        <dbReference type="ARBA" id="ARBA00022989"/>
    </source>
</evidence>
<feature type="transmembrane region" description="Helical" evidence="6">
    <location>
        <begin position="6"/>
        <end position="25"/>
    </location>
</feature>
<dbReference type="Pfam" id="PF01169">
    <property type="entry name" value="GDT1"/>
    <property type="match status" value="2"/>
</dbReference>
<comment type="similarity">
    <text evidence="2 6">Belongs to the GDT1 family.</text>
</comment>
<evidence type="ECO:0000256" key="6">
    <source>
        <dbReference type="RuleBase" id="RU365102"/>
    </source>
</evidence>
<name>A0ABT4CGH6_9ACTN</name>
<comment type="caution">
    <text evidence="7">The sequence shown here is derived from an EMBL/GenBank/DDBJ whole genome shotgun (WGS) entry which is preliminary data.</text>
</comment>
<feature type="transmembrane region" description="Helical" evidence="6">
    <location>
        <begin position="109"/>
        <end position="129"/>
    </location>
</feature>
<evidence type="ECO:0000313" key="7">
    <source>
        <dbReference type="EMBL" id="MCY4728040.1"/>
    </source>
</evidence>
<dbReference type="PANTHER" id="PTHR12608:SF1">
    <property type="entry name" value="TRANSMEMBRANE PROTEIN 165"/>
    <property type="match status" value="1"/>
</dbReference>
<comment type="subcellular location">
    <subcellularLocation>
        <location evidence="1 6">Membrane</location>
        <topology evidence="1 6">Multi-pass membrane protein</topology>
    </subcellularLocation>
</comment>
<gene>
    <name evidence="7" type="ORF">NYO98_17285</name>
</gene>
<evidence type="ECO:0000256" key="3">
    <source>
        <dbReference type="ARBA" id="ARBA00022692"/>
    </source>
</evidence>
<feature type="transmembrane region" description="Helical" evidence="6">
    <location>
        <begin position="69"/>
        <end position="88"/>
    </location>
</feature>
<dbReference type="EMBL" id="JAPPUX010000005">
    <property type="protein sequence ID" value="MCY4728040.1"/>
    <property type="molecule type" value="Genomic_DNA"/>
</dbReference>
<dbReference type="InterPro" id="IPR001727">
    <property type="entry name" value="GDT1-like"/>
</dbReference>
<dbReference type="Proteomes" id="UP001074726">
    <property type="component" value="Unassembled WGS sequence"/>
</dbReference>
<keyword evidence="3 6" id="KW-0812">Transmembrane</keyword>
<evidence type="ECO:0000313" key="8">
    <source>
        <dbReference type="Proteomes" id="UP001074726"/>
    </source>
</evidence>
<accession>A0ABT4CGH6</accession>
<evidence type="ECO:0000256" key="2">
    <source>
        <dbReference type="ARBA" id="ARBA00009190"/>
    </source>
</evidence>
<evidence type="ECO:0000256" key="1">
    <source>
        <dbReference type="ARBA" id="ARBA00004141"/>
    </source>
</evidence>
<keyword evidence="4 6" id="KW-1133">Transmembrane helix</keyword>
<keyword evidence="5 6" id="KW-0472">Membrane</keyword>
<reference evidence="7" key="1">
    <citation type="submission" date="2022-08" db="EMBL/GenBank/DDBJ databases">
        <title>Genome sequencing of Nocardioides sp. STR2.</title>
        <authorList>
            <person name="So Y."/>
        </authorList>
    </citation>
    <scope>NUCLEOTIDE SEQUENCE</scope>
    <source>
        <strain evidence="7">STR2</strain>
    </source>
</reference>
<protein>
    <recommendedName>
        <fullName evidence="6">GDT1 family protein</fullName>
    </recommendedName>
</protein>
<keyword evidence="8" id="KW-1185">Reference proteome</keyword>
<organism evidence="7 8">
    <name type="scientific">Nocardioides pini</name>
    <dbReference type="NCBI Taxonomy" id="2975053"/>
    <lineage>
        <taxon>Bacteria</taxon>
        <taxon>Bacillati</taxon>
        <taxon>Actinomycetota</taxon>
        <taxon>Actinomycetes</taxon>
        <taxon>Propionibacteriales</taxon>
        <taxon>Nocardioidaceae</taxon>
        <taxon>Nocardioides</taxon>
    </lineage>
</organism>
<feature type="transmembrane region" description="Helical" evidence="6">
    <location>
        <begin position="179"/>
        <end position="197"/>
    </location>
</feature>
<dbReference type="RefSeq" id="WP_268112990.1">
    <property type="nucleotide sequence ID" value="NZ_JAPPUX010000005.1"/>
</dbReference>
<sequence>MIDPLVVALAFGAIFVVELPDKTFIATLVMSTKMRPLFVWIGVALAFLVQTAVAVGIGKAASFLPEQLIHTVAALMFVIGAVILFRAARTADADEGAQEDEYAAKSDSAAHGLKVVVTSFLVLFAAEWGDLSQLLTISLVAKYDDPVSVFLGAWGALLAVSGLAVIVGRLLLQRVRLSVLHYVGAAVCVFMAALTVWEMTR</sequence>
<dbReference type="PANTHER" id="PTHR12608">
    <property type="entry name" value="TRANSMEMBRANE PROTEIN HTP-1 RELATED"/>
    <property type="match status" value="1"/>
</dbReference>